<accession>A0ABQ0WSC2</accession>
<organism evidence="1 2">
    <name type="scientific">Levilactobacillus spicheri</name>
    <dbReference type="NCBI Taxonomy" id="216463"/>
    <lineage>
        <taxon>Bacteria</taxon>
        <taxon>Bacillati</taxon>
        <taxon>Bacillota</taxon>
        <taxon>Bacilli</taxon>
        <taxon>Lactobacillales</taxon>
        <taxon>Lactobacillaceae</taxon>
        <taxon>Levilactobacillus</taxon>
    </lineage>
</organism>
<evidence type="ECO:0000313" key="1">
    <source>
        <dbReference type="EMBL" id="GEO67921.1"/>
    </source>
</evidence>
<gene>
    <name evidence="1" type="ORF">LSP04_23400</name>
</gene>
<comment type="caution">
    <text evidence="1">The sequence shown here is derived from an EMBL/GenBank/DDBJ whole genome shotgun (WGS) entry which is preliminary data.</text>
</comment>
<dbReference type="Proteomes" id="UP000321691">
    <property type="component" value="Unassembled WGS sequence"/>
</dbReference>
<evidence type="ECO:0000313" key="2">
    <source>
        <dbReference type="Proteomes" id="UP000321691"/>
    </source>
</evidence>
<reference evidence="1 2" key="1">
    <citation type="submission" date="2019-07" db="EMBL/GenBank/DDBJ databases">
        <title>Whole genome shotgun sequence of Lactobacillus spicheri NBRC 107155.</title>
        <authorList>
            <person name="Hosoyama A."/>
            <person name="Uohara A."/>
            <person name="Ohji S."/>
            <person name="Ichikawa N."/>
        </authorList>
    </citation>
    <scope>NUCLEOTIDE SEQUENCE [LARGE SCALE GENOMIC DNA]</scope>
    <source>
        <strain evidence="1 2">NBRC 107155</strain>
    </source>
</reference>
<dbReference type="EMBL" id="BJZI01000064">
    <property type="protein sequence ID" value="GEO67921.1"/>
    <property type="molecule type" value="Genomic_DNA"/>
</dbReference>
<keyword evidence="2" id="KW-1185">Reference proteome</keyword>
<protein>
    <submittedName>
        <fullName evidence="1">Uncharacterized protein</fullName>
    </submittedName>
</protein>
<name>A0ABQ0WSC2_9LACO</name>
<sequence>MDYLADGVKRNQLPLGARFGTRGPKNQSAGDFGPKCLFGELGAPSYHLRENKNDQLVVSWSFNIRFRNSKF</sequence>
<proteinExistence type="predicted"/>